<sequence length="93" mass="10300">MILTCRFCSRIRRTERSVGWEDKVRSNNVAEHGGKSKTTMVAEVEGATTKAEAEYGDRNKSNDEDMCDGAFCYIPEEAEKTNSTVVGIKFAAT</sequence>
<evidence type="ECO:0000313" key="1">
    <source>
        <dbReference type="EMBL" id="KAI3719013.1"/>
    </source>
</evidence>
<reference evidence="2" key="1">
    <citation type="journal article" date="2022" name="Mol. Ecol. Resour.">
        <title>The genomes of chicory, endive, great burdock and yacon provide insights into Asteraceae palaeo-polyploidization history and plant inulin production.</title>
        <authorList>
            <person name="Fan W."/>
            <person name="Wang S."/>
            <person name="Wang H."/>
            <person name="Wang A."/>
            <person name="Jiang F."/>
            <person name="Liu H."/>
            <person name="Zhao H."/>
            <person name="Xu D."/>
            <person name="Zhang Y."/>
        </authorList>
    </citation>
    <scope>NUCLEOTIDE SEQUENCE [LARGE SCALE GENOMIC DNA]</scope>
    <source>
        <strain evidence="2">cv. Niubang</strain>
    </source>
</reference>
<keyword evidence="2" id="KW-1185">Reference proteome</keyword>
<protein>
    <submittedName>
        <fullName evidence="1">Uncharacterized protein</fullName>
    </submittedName>
</protein>
<gene>
    <name evidence="1" type="ORF">L6452_19900</name>
</gene>
<accession>A0ACB9BBQ7</accession>
<evidence type="ECO:0000313" key="2">
    <source>
        <dbReference type="Proteomes" id="UP001055879"/>
    </source>
</evidence>
<proteinExistence type="predicted"/>
<dbReference type="EMBL" id="CM042052">
    <property type="protein sequence ID" value="KAI3719013.1"/>
    <property type="molecule type" value="Genomic_DNA"/>
</dbReference>
<dbReference type="Proteomes" id="UP001055879">
    <property type="component" value="Linkage Group LG06"/>
</dbReference>
<reference evidence="1 2" key="2">
    <citation type="journal article" date="2022" name="Mol. Ecol. Resour.">
        <title>The genomes of chicory, endive, great burdock and yacon provide insights into Asteraceae paleo-polyploidization history and plant inulin production.</title>
        <authorList>
            <person name="Fan W."/>
            <person name="Wang S."/>
            <person name="Wang H."/>
            <person name="Wang A."/>
            <person name="Jiang F."/>
            <person name="Liu H."/>
            <person name="Zhao H."/>
            <person name="Xu D."/>
            <person name="Zhang Y."/>
        </authorList>
    </citation>
    <scope>NUCLEOTIDE SEQUENCE [LARGE SCALE GENOMIC DNA]</scope>
    <source>
        <strain evidence="2">cv. Niubang</strain>
    </source>
</reference>
<organism evidence="1 2">
    <name type="scientific">Arctium lappa</name>
    <name type="common">Greater burdock</name>
    <name type="synonym">Lappa major</name>
    <dbReference type="NCBI Taxonomy" id="4217"/>
    <lineage>
        <taxon>Eukaryota</taxon>
        <taxon>Viridiplantae</taxon>
        <taxon>Streptophyta</taxon>
        <taxon>Embryophyta</taxon>
        <taxon>Tracheophyta</taxon>
        <taxon>Spermatophyta</taxon>
        <taxon>Magnoliopsida</taxon>
        <taxon>eudicotyledons</taxon>
        <taxon>Gunneridae</taxon>
        <taxon>Pentapetalae</taxon>
        <taxon>asterids</taxon>
        <taxon>campanulids</taxon>
        <taxon>Asterales</taxon>
        <taxon>Asteraceae</taxon>
        <taxon>Carduoideae</taxon>
        <taxon>Cardueae</taxon>
        <taxon>Arctiinae</taxon>
        <taxon>Arctium</taxon>
    </lineage>
</organism>
<name>A0ACB9BBQ7_ARCLA</name>
<comment type="caution">
    <text evidence="1">The sequence shown here is derived from an EMBL/GenBank/DDBJ whole genome shotgun (WGS) entry which is preliminary data.</text>
</comment>